<feature type="domain" description="Pyridine nucleotide-disulphide oxidoreductase dimerisation" evidence="8">
    <location>
        <begin position="336"/>
        <end position="438"/>
    </location>
</feature>
<evidence type="ECO:0000256" key="5">
    <source>
        <dbReference type="ARBA" id="ARBA00023002"/>
    </source>
</evidence>
<gene>
    <name evidence="10" type="ORF">NS506_05907</name>
    <name evidence="11" type="ORF">NSK11_contig00262-0004</name>
</gene>
<protein>
    <submittedName>
        <fullName evidence="10">CoA-disulfide reductase</fullName>
        <ecNumber evidence="10">1.8.1.14</ecNumber>
    </submittedName>
    <submittedName>
        <fullName evidence="11">Flavoprotein oxidoreductase</fullName>
    </submittedName>
</protein>
<organism evidence="10 13">
    <name type="scientific">Nocardia seriolae</name>
    <dbReference type="NCBI Taxonomy" id="37332"/>
    <lineage>
        <taxon>Bacteria</taxon>
        <taxon>Bacillati</taxon>
        <taxon>Actinomycetota</taxon>
        <taxon>Actinomycetes</taxon>
        <taxon>Mycobacteriales</taxon>
        <taxon>Nocardiaceae</taxon>
        <taxon>Nocardia</taxon>
    </lineage>
</organism>
<sequence>MGERVVVIGGDAAGMAAASQARRLKGPGELEIVVFERGYFTSYSACGIPYWVGGEVGGPEELIARTPAEHRARDIDLRLRTEVVEIDVPGQRVRSRELDTGREKWTGYDKLVIATGATPIRPPLPGIDADGVHGVQSLDDGQALIARLESIPGRRAVVVGAGYIGVEMAEALIRRGFEVAMVSRGAEPMATLDPDMGMLIRKAMQGMGIQVVCNAGLTAVRTDAQGRVTGVVTAEAEYPADVMVLGIGVRPATDLARAAGLPLGESGGLLTDLAMRVRGHENIWAGGDCVEVLDLVSGTERHIPLGTHANKHGQVIGSGVGGGYATFPGVVGTAVSKVCDLEVARTGLLERDARAAGLQYLTVTIESTSRSGYYPGAAPMTVKMLAERRTGRLLGVQIVGREGAAKRIDTAAVALTAHLTVDQIVALDLGYAPPFSPVWDPIQVAARKAVTAVRRDGPHPAASTGRVGQGER</sequence>
<evidence type="ECO:0000256" key="6">
    <source>
        <dbReference type="ARBA" id="ARBA00023284"/>
    </source>
</evidence>
<proteinExistence type="inferred from homology"/>
<keyword evidence="4" id="KW-0274">FAD</keyword>
<dbReference type="InterPro" id="IPR004099">
    <property type="entry name" value="Pyr_nucl-diS_OxRdtase_dimer"/>
</dbReference>
<evidence type="ECO:0000313" key="13">
    <source>
        <dbReference type="Proteomes" id="UP000180166"/>
    </source>
</evidence>
<dbReference type="GO" id="GO:0050451">
    <property type="term" value="F:CoA-disulfide reductase (NADPH) activity"/>
    <property type="evidence" value="ECO:0007669"/>
    <property type="project" value="UniProtKB-EC"/>
</dbReference>
<dbReference type="EMBL" id="CP017839">
    <property type="protein sequence ID" value="APA99943.1"/>
    <property type="molecule type" value="Genomic_DNA"/>
</dbReference>
<reference evidence="11 12" key="2">
    <citation type="journal article" date="2016" name="Genome Announc.">
        <title>Draft Genome Sequence of Erythromycin- and Oxytetracycline-Sensitive Nocardia seriolae Strain U-1 (NBRC 110359).</title>
        <authorList>
            <person name="Imajoh M."/>
            <person name="Sukeda M."/>
            <person name="Shimizu M."/>
            <person name="Yamane J."/>
            <person name="Ohnishi K."/>
            <person name="Oshima S."/>
        </authorList>
    </citation>
    <scope>NUCLEOTIDE SEQUENCE [LARGE SCALE GENOMIC DNA]</scope>
    <source>
        <strain evidence="11 12">U-1</strain>
    </source>
</reference>
<dbReference type="SUPFAM" id="SSF51905">
    <property type="entry name" value="FAD/NAD(P)-binding domain"/>
    <property type="match status" value="2"/>
</dbReference>
<evidence type="ECO:0000256" key="7">
    <source>
        <dbReference type="SAM" id="MobiDB-lite"/>
    </source>
</evidence>
<dbReference type="SUPFAM" id="SSF55424">
    <property type="entry name" value="FAD/NAD-linked reductases, dimerisation (C-terminal) domain"/>
    <property type="match status" value="1"/>
</dbReference>
<evidence type="ECO:0000259" key="8">
    <source>
        <dbReference type="Pfam" id="PF02852"/>
    </source>
</evidence>
<dbReference type="EMBL" id="BBYQ01000262">
    <property type="protein sequence ID" value="GAP33416.1"/>
    <property type="molecule type" value="Genomic_DNA"/>
</dbReference>
<dbReference type="EC" id="1.8.1.14" evidence="10"/>
<reference evidence="12" key="1">
    <citation type="submission" date="2015-07" db="EMBL/GenBank/DDBJ databases">
        <title>Nocardia seriolae U-1 whole genome shotgun sequence.</title>
        <authorList>
            <person name="Imajoh M."/>
            <person name="Fukumoto Y."/>
            <person name="Sukeda M."/>
            <person name="Yamane J."/>
            <person name="Yamasaki K."/>
            <person name="Shimizu M."/>
            <person name="Ohnishi K."/>
            <person name="Oshima S."/>
        </authorList>
    </citation>
    <scope>NUCLEOTIDE SEQUENCE [LARGE SCALE GENOMIC DNA]</scope>
    <source>
        <strain evidence="12">U-1</strain>
    </source>
</reference>
<comment type="similarity">
    <text evidence="2">Belongs to the class-III pyridine nucleotide-disulfide oxidoreductase family.</text>
</comment>
<evidence type="ECO:0000313" key="12">
    <source>
        <dbReference type="Proteomes" id="UP000037179"/>
    </source>
</evidence>
<dbReference type="InterPro" id="IPR050260">
    <property type="entry name" value="FAD-bd_OxRdtase"/>
</dbReference>
<dbReference type="Proteomes" id="UP000037179">
    <property type="component" value="Unassembled WGS sequence"/>
</dbReference>
<accession>A0A0B8NI53</accession>
<keyword evidence="3" id="KW-0285">Flavoprotein</keyword>
<dbReference type="KEGG" id="nsr:NS506_05907"/>
<feature type="region of interest" description="Disordered" evidence="7">
    <location>
        <begin position="453"/>
        <end position="472"/>
    </location>
</feature>
<dbReference type="PRINTS" id="PR00411">
    <property type="entry name" value="PNDRDTASEI"/>
</dbReference>
<feature type="domain" description="FAD/NAD(P)-binding" evidence="9">
    <location>
        <begin position="4"/>
        <end position="301"/>
    </location>
</feature>
<dbReference type="InterPro" id="IPR023753">
    <property type="entry name" value="FAD/NAD-binding_dom"/>
</dbReference>
<dbReference type="PRINTS" id="PR00368">
    <property type="entry name" value="FADPNR"/>
</dbReference>
<dbReference type="PANTHER" id="PTHR43429">
    <property type="entry name" value="PYRIDINE NUCLEOTIDE-DISULFIDE OXIDOREDUCTASE DOMAIN-CONTAINING"/>
    <property type="match status" value="1"/>
</dbReference>
<dbReference type="RefSeq" id="WP_045440519.1">
    <property type="nucleotide sequence ID" value="NZ_AP017900.1"/>
</dbReference>
<dbReference type="Gene3D" id="3.50.50.60">
    <property type="entry name" value="FAD/NAD(P)-binding domain"/>
    <property type="match status" value="2"/>
</dbReference>
<evidence type="ECO:0000313" key="11">
    <source>
        <dbReference type="EMBL" id="GAP33416.1"/>
    </source>
</evidence>
<reference evidence="10 13" key="3">
    <citation type="submission" date="2016-10" db="EMBL/GenBank/DDBJ databases">
        <title>Genome sequence of Nocardia seriolae strain EM150506, isolated from Anguila japonica.</title>
        <authorList>
            <person name="Han H.-J."/>
        </authorList>
    </citation>
    <scope>NUCLEOTIDE SEQUENCE [LARGE SCALE GENOMIC DNA]</scope>
    <source>
        <strain evidence="10 13">EM150506</strain>
    </source>
</reference>
<keyword evidence="12" id="KW-1185">Reference proteome</keyword>
<comment type="cofactor">
    <cofactor evidence="1">
        <name>FAD</name>
        <dbReference type="ChEBI" id="CHEBI:57692"/>
    </cofactor>
</comment>
<evidence type="ECO:0000256" key="2">
    <source>
        <dbReference type="ARBA" id="ARBA00009130"/>
    </source>
</evidence>
<keyword evidence="5 10" id="KW-0560">Oxidoreductase</keyword>
<dbReference type="Pfam" id="PF07992">
    <property type="entry name" value="Pyr_redox_2"/>
    <property type="match status" value="1"/>
</dbReference>
<evidence type="ECO:0000256" key="4">
    <source>
        <dbReference type="ARBA" id="ARBA00022827"/>
    </source>
</evidence>
<name>A0A0B8NI53_9NOCA</name>
<keyword evidence="6" id="KW-0676">Redox-active center</keyword>
<evidence type="ECO:0000256" key="1">
    <source>
        <dbReference type="ARBA" id="ARBA00001974"/>
    </source>
</evidence>
<evidence type="ECO:0000313" key="10">
    <source>
        <dbReference type="EMBL" id="APA99943.1"/>
    </source>
</evidence>
<dbReference type="PANTHER" id="PTHR43429:SF1">
    <property type="entry name" value="NAD(P)H SULFUR OXIDOREDUCTASE (COA-DEPENDENT)"/>
    <property type="match status" value="1"/>
</dbReference>
<dbReference type="GeneID" id="93376409"/>
<dbReference type="Pfam" id="PF02852">
    <property type="entry name" value="Pyr_redox_dim"/>
    <property type="match status" value="1"/>
</dbReference>
<evidence type="ECO:0000256" key="3">
    <source>
        <dbReference type="ARBA" id="ARBA00022630"/>
    </source>
</evidence>
<dbReference type="InterPro" id="IPR016156">
    <property type="entry name" value="FAD/NAD-linked_Rdtase_dimer_sf"/>
</dbReference>
<evidence type="ECO:0000259" key="9">
    <source>
        <dbReference type="Pfam" id="PF07992"/>
    </source>
</evidence>
<dbReference type="OrthoDB" id="9802028at2"/>
<dbReference type="InterPro" id="IPR036188">
    <property type="entry name" value="FAD/NAD-bd_sf"/>
</dbReference>
<dbReference type="Proteomes" id="UP000180166">
    <property type="component" value="Chromosome"/>
</dbReference>
<dbReference type="AlphaFoldDB" id="A0A0B8NI53"/>